<sequence>MKITFYGLLMASGLFGIPAMLSAQTQAIKPYSLFNPVPKTQMREMETDRPDVTESPFTIDAGHIQYEADLFRLETEKGELSKQNTMLFNQGNLKIGLAKNTSIQFGFQTYVTEKETDLQTGEVSRGHGIGDVNIRIKQNILGNDGGNFALAVLPYIKFPTARYTDDSKYEGGIIVPMLFRLSGEWNLGSQVEADRLEDAEESAMHTELLQSLTISHDIVKNLEGIAETYYRYDFKKHHWSNFLNASAQVEVSKNFKLDAGLNYGLQSDAEKNYFIGTSFRF</sequence>
<feature type="signal peptide" evidence="1">
    <location>
        <begin position="1"/>
        <end position="23"/>
    </location>
</feature>
<dbReference type="InterPro" id="IPR025737">
    <property type="entry name" value="FApF"/>
</dbReference>
<keyword evidence="3" id="KW-1185">Reference proteome</keyword>
<dbReference type="EMBL" id="FXTN01000004">
    <property type="protein sequence ID" value="SMO63283.1"/>
    <property type="molecule type" value="Genomic_DNA"/>
</dbReference>
<dbReference type="RefSeq" id="WP_142527929.1">
    <property type="nucleotide sequence ID" value="NZ_CBCSJO010000001.1"/>
</dbReference>
<reference evidence="2 3" key="1">
    <citation type="submission" date="2017-05" db="EMBL/GenBank/DDBJ databases">
        <authorList>
            <person name="Varghese N."/>
            <person name="Submissions S."/>
        </authorList>
    </citation>
    <scope>NUCLEOTIDE SEQUENCE [LARGE SCALE GENOMIC DNA]</scope>
    <source>
        <strain evidence="2 3">DSM 19036</strain>
    </source>
</reference>
<organism evidence="2 3">
    <name type="scientific">Pedobacter westerhofensis</name>
    <dbReference type="NCBI Taxonomy" id="425512"/>
    <lineage>
        <taxon>Bacteria</taxon>
        <taxon>Pseudomonadati</taxon>
        <taxon>Bacteroidota</taxon>
        <taxon>Sphingobacteriia</taxon>
        <taxon>Sphingobacteriales</taxon>
        <taxon>Sphingobacteriaceae</taxon>
        <taxon>Pedobacter</taxon>
    </lineage>
</organism>
<dbReference type="AlphaFoldDB" id="A0A521CV33"/>
<dbReference type="Pfam" id="PF13557">
    <property type="entry name" value="Phenol_MetA_deg"/>
    <property type="match status" value="1"/>
</dbReference>
<evidence type="ECO:0000313" key="2">
    <source>
        <dbReference type="EMBL" id="SMO63283.1"/>
    </source>
</evidence>
<dbReference type="OrthoDB" id="1014491at2"/>
<feature type="chain" id="PRO_5021965399" evidence="1">
    <location>
        <begin position="24"/>
        <end position="281"/>
    </location>
</feature>
<name>A0A521CV33_9SPHI</name>
<protein>
    <submittedName>
        <fullName evidence="2">MetA-pathway of phenol degradation</fullName>
    </submittedName>
</protein>
<evidence type="ECO:0000256" key="1">
    <source>
        <dbReference type="SAM" id="SignalP"/>
    </source>
</evidence>
<keyword evidence="1" id="KW-0732">Signal</keyword>
<gene>
    <name evidence="2" type="ORF">SAMN06265348_104229</name>
</gene>
<proteinExistence type="predicted"/>
<dbReference type="Proteomes" id="UP000320300">
    <property type="component" value="Unassembled WGS sequence"/>
</dbReference>
<accession>A0A521CV33</accession>
<evidence type="ECO:0000313" key="3">
    <source>
        <dbReference type="Proteomes" id="UP000320300"/>
    </source>
</evidence>